<feature type="region of interest" description="Disordered" evidence="4">
    <location>
        <begin position="1250"/>
        <end position="1283"/>
    </location>
</feature>
<feature type="compositionally biased region" description="Polar residues" evidence="4">
    <location>
        <begin position="203"/>
        <end position="213"/>
    </location>
</feature>
<feature type="compositionally biased region" description="Basic and acidic residues" evidence="4">
    <location>
        <begin position="267"/>
        <end position="277"/>
    </location>
</feature>
<dbReference type="Proteomes" id="UP001283361">
    <property type="component" value="Unassembled WGS sequence"/>
</dbReference>
<feature type="domain" description="C2H2-type" evidence="5">
    <location>
        <begin position="546"/>
        <end position="567"/>
    </location>
</feature>
<comment type="caution">
    <text evidence="6">The sequence shown here is derived from an EMBL/GenBank/DDBJ whole genome shotgun (WGS) entry which is preliminary data.</text>
</comment>
<feature type="region of interest" description="Disordered" evidence="4">
    <location>
        <begin position="1320"/>
        <end position="1356"/>
    </location>
</feature>
<dbReference type="GO" id="GO:0005634">
    <property type="term" value="C:nucleus"/>
    <property type="evidence" value="ECO:0007669"/>
    <property type="project" value="UniProtKB-SubCell"/>
</dbReference>
<feature type="compositionally biased region" description="Low complexity" evidence="4">
    <location>
        <begin position="183"/>
        <end position="197"/>
    </location>
</feature>
<feature type="region of interest" description="Disordered" evidence="4">
    <location>
        <begin position="92"/>
        <end position="304"/>
    </location>
</feature>
<dbReference type="Gene3D" id="2.130.10.10">
    <property type="entry name" value="YVTN repeat-like/Quinoprotein amine dehydrogenase"/>
    <property type="match status" value="1"/>
</dbReference>
<feature type="compositionally biased region" description="Basic and acidic residues" evidence="4">
    <location>
        <begin position="470"/>
        <end position="481"/>
    </location>
</feature>
<dbReference type="InterPro" id="IPR015943">
    <property type="entry name" value="WD40/YVTN_repeat-like_dom_sf"/>
</dbReference>
<feature type="compositionally biased region" description="Basic and acidic residues" evidence="4">
    <location>
        <begin position="327"/>
        <end position="339"/>
    </location>
</feature>
<dbReference type="GO" id="GO:0006383">
    <property type="term" value="P:transcription by RNA polymerase III"/>
    <property type="evidence" value="ECO:0007669"/>
    <property type="project" value="TreeGrafter"/>
</dbReference>
<evidence type="ECO:0000256" key="1">
    <source>
        <dbReference type="ARBA" id="ARBA00004123"/>
    </source>
</evidence>
<dbReference type="GO" id="GO:0000127">
    <property type="term" value="C:transcription factor TFIIIC complex"/>
    <property type="evidence" value="ECO:0007669"/>
    <property type="project" value="TreeGrafter"/>
</dbReference>
<feature type="compositionally biased region" description="Basic and acidic residues" evidence="4">
    <location>
        <begin position="363"/>
        <end position="380"/>
    </location>
</feature>
<dbReference type="SUPFAM" id="SSF50978">
    <property type="entry name" value="WD40 repeat-like"/>
    <property type="match status" value="1"/>
</dbReference>
<dbReference type="InterPro" id="IPR036322">
    <property type="entry name" value="WD40_repeat_dom_sf"/>
</dbReference>
<dbReference type="PANTHER" id="PTHR15052">
    <property type="entry name" value="RNA POLYMERASE III TRANSCRIPTION INITIATION FACTOR COMPLEX SUBUNIT"/>
    <property type="match status" value="1"/>
</dbReference>
<organism evidence="6 7">
    <name type="scientific">Elysia crispata</name>
    <name type="common">lettuce slug</name>
    <dbReference type="NCBI Taxonomy" id="231223"/>
    <lineage>
        <taxon>Eukaryota</taxon>
        <taxon>Metazoa</taxon>
        <taxon>Spiralia</taxon>
        <taxon>Lophotrochozoa</taxon>
        <taxon>Mollusca</taxon>
        <taxon>Gastropoda</taxon>
        <taxon>Heterobranchia</taxon>
        <taxon>Euthyneura</taxon>
        <taxon>Panpulmonata</taxon>
        <taxon>Sacoglossa</taxon>
        <taxon>Placobranchoidea</taxon>
        <taxon>Plakobranchidae</taxon>
        <taxon>Elysia</taxon>
    </lineage>
</organism>
<evidence type="ECO:0000313" key="7">
    <source>
        <dbReference type="Proteomes" id="UP001283361"/>
    </source>
</evidence>
<dbReference type="InterPro" id="IPR052416">
    <property type="entry name" value="GTF3C_component"/>
</dbReference>
<feature type="compositionally biased region" description="Polar residues" evidence="4">
    <location>
        <begin position="1326"/>
        <end position="1356"/>
    </location>
</feature>
<feature type="compositionally biased region" description="Low complexity" evidence="4">
    <location>
        <begin position="114"/>
        <end position="124"/>
    </location>
</feature>
<gene>
    <name evidence="6" type="ORF">RRG08_013941</name>
</gene>
<feature type="compositionally biased region" description="Basic and acidic residues" evidence="4">
    <location>
        <begin position="734"/>
        <end position="745"/>
    </location>
</feature>
<dbReference type="PANTHER" id="PTHR15052:SF2">
    <property type="entry name" value="GENERAL TRANSCRIPTION FACTOR 3C POLYPEPTIDE 2"/>
    <property type="match status" value="1"/>
</dbReference>
<evidence type="ECO:0000313" key="6">
    <source>
        <dbReference type="EMBL" id="KAK3785938.1"/>
    </source>
</evidence>
<feature type="compositionally biased region" description="Polar residues" evidence="4">
    <location>
        <begin position="1273"/>
        <end position="1283"/>
    </location>
</feature>
<name>A0AAE1DY79_9GAST</name>
<dbReference type="SMART" id="SM00384">
    <property type="entry name" value="AT_hook"/>
    <property type="match status" value="6"/>
</dbReference>
<evidence type="ECO:0000256" key="3">
    <source>
        <dbReference type="ARBA" id="ARBA00023242"/>
    </source>
</evidence>
<dbReference type="InterPro" id="IPR001680">
    <property type="entry name" value="WD40_rpt"/>
</dbReference>
<keyword evidence="7" id="KW-1185">Reference proteome</keyword>
<dbReference type="GO" id="GO:0003677">
    <property type="term" value="F:DNA binding"/>
    <property type="evidence" value="ECO:0007669"/>
    <property type="project" value="InterPro"/>
</dbReference>
<dbReference type="InterPro" id="IPR017956">
    <property type="entry name" value="AT_hook_DNA-bd_motif"/>
</dbReference>
<evidence type="ECO:0000256" key="2">
    <source>
        <dbReference type="ARBA" id="ARBA00023163"/>
    </source>
</evidence>
<keyword evidence="3" id="KW-0539">Nucleus</keyword>
<dbReference type="InterPro" id="IPR013087">
    <property type="entry name" value="Znf_C2H2_type"/>
</dbReference>
<dbReference type="EMBL" id="JAWDGP010002044">
    <property type="protein sequence ID" value="KAK3785938.1"/>
    <property type="molecule type" value="Genomic_DNA"/>
</dbReference>
<feature type="compositionally biased region" description="Basic and acidic residues" evidence="4">
    <location>
        <begin position="647"/>
        <end position="660"/>
    </location>
</feature>
<comment type="subcellular location">
    <subcellularLocation>
        <location evidence="1">Nucleus</location>
    </subcellularLocation>
</comment>
<feature type="region of interest" description="Disordered" evidence="4">
    <location>
        <begin position="326"/>
        <end position="537"/>
    </location>
</feature>
<dbReference type="Pfam" id="PF00400">
    <property type="entry name" value="WD40"/>
    <property type="match status" value="1"/>
</dbReference>
<feature type="region of interest" description="Disordered" evidence="4">
    <location>
        <begin position="1"/>
        <end position="74"/>
    </location>
</feature>
<dbReference type="PROSITE" id="PS00028">
    <property type="entry name" value="ZINC_FINGER_C2H2_1"/>
    <property type="match status" value="1"/>
</dbReference>
<feature type="region of interest" description="Disordered" evidence="4">
    <location>
        <begin position="1377"/>
        <end position="1402"/>
    </location>
</feature>
<feature type="compositionally biased region" description="Acidic residues" evidence="4">
    <location>
        <begin position="716"/>
        <end position="733"/>
    </location>
</feature>
<keyword evidence="2" id="KW-0804">Transcription</keyword>
<protein>
    <recommendedName>
        <fullName evidence="5">C2H2-type domain-containing protein</fullName>
    </recommendedName>
</protein>
<accession>A0AAE1DY79</accession>
<feature type="compositionally biased region" description="Basic and acidic residues" evidence="4">
    <location>
        <begin position="408"/>
        <end position="418"/>
    </location>
</feature>
<evidence type="ECO:0000256" key="4">
    <source>
        <dbReference type="SAM" id="MobiDB-lite"/>
    </source>
</evidence>
<dbReference type="SMART" id="SM00320">
    <property type="entry name" value="WD40"/>
    <property type="match status" value="4"/>
</dbReference>
<feature type="region of interest" description="Disordered" evidence="4">
    <location>
        <begin position="643"/>
        <end position="745"/>
    </location>
</feature>
<sequence length="1578" mass="173828">MAEAQRDESSPTPRKRGRPPKATWSSGRGRSQPSEINVEVMNQTIQKSSLPGAKKPGRPPKSPSLKTEHIEPDQKDFLISLDTKTNKAIISKSLTLSNSADKRSNRIPNSAGNSESETPTSSRRSCGRPKRFEDTNSLVGDIPGHGSEKVSAPKAAGSKVSNSSVTAHKRPGRPAKFSGGGPQSPSNLSSSQSDNQPVPGSKIGSNNQKNMLQTGEVLPSKLNIESPAEPCGTENPDATLLWQNEMPCGKKDSKSSESRPKTSAQDENVHSGKEKMTELLQKVALNNSTQKKRGRPRKQNSEMMLNVRKLLSNQEKEKVWTFQIKDASSDKAQKIESGRKNSVSVFEKKGRPGKLAANTLNSLDKEDGSADEVQEGRGDVKNPLPNVRKKGRPRKLTLDTPSGPVKENLSHVKQDSASKEVTPILTGKRKRVQNPKYAEDDSDPEGSDAADTSAPPQIYKKRGRPPKSSSQKEKVNTAKEDSNEEYQVSDFDSDEAKRSKKGRKRKQVVESCESDEEPAPKRKKKGNNQSPKAGKLKEEMVSSKKCVLCKEEFKGVPAIKRHMMTSHSLVYTKENPEGVQNSYLIVRTLGFIDCQRCHKRFKGGQYYKHHSVWCGREEEMAECEICQTMVKAMWLQQHLGAHRMKQKQLDKQKEIEEERARRKLQKEEEDSDPDQDGTAKKTKRKAAKSALKYMSQEQDLAGGDCSDGDSYKDSGNEESESDDGDEGDEEDEESDHRVEETGSRDKKTNLGIKFLPRWNTLFRPTIGKPLRNNLQKLWDFYGKQSQQPLLRSLQPSRENWRPLSFRERMRYLPDPARITSFCTRFKGTENTEDTFKEESSKQQKLSLGQTCTVEGNFICSTGSPVWAIEWCPLPSGMQHCQVLAVAVDSMDAKTDSNRAVSAPGMVQFWSLRDIKQEGTSGCDKVSEPAVSLRCCVAHDAGRIRSMAWCPRTVTEHVKDQEPPSDGYLQRLGILALACSNGTVLMFSIPQLNSLQTDKLEQGMSDPVLVIKPKASLTLELNTRSTYCGPCLCVAWQQGEDSRYIAAGFGSGLVVVWDLQSSSPLMTRNESILRPLRCFLSHGAPVMSLAWCPQLPHLLASSSSDFTLSLTEVNRPGTIHADKRQLHPSIFRSLRWAGPLYLGFFCAEESLSVSNECGVQYVGLSKRSLGRKRDAQFLIHNNTAATWDVDFCPYSLVAATCDANGKVKVLLVDMVKMTTEKGGKISNTYDVMSCPTALVYQTQVDGDKTTAAASISGSKQGVSKVKPEPPPIKVSSSDQNLQAKTNGKSFDIAEESATQLSSEADTLKTLSPVTARCESHIRRETGSQRQQNSTPVHQASAASTNSRKLGSLRDQASVSFSEPQLSVITNGDRTLLNGEKVKDNAGSSNVPDSERTESVGQISTEKSCVSVNVPSSVIEDHSSKNCSKKSRNSLIIDKHHSSSIASITTETSCLKSCSIPKQCQTNSQKEAEPGDATLIREGAKVKEAAESNLRNGAGTIYFESFEKVKFNEAKGAKTVEELANPDNQLVFRVRLNPNPECCAWLASGGQSGLLRLDNLSQLLGDHRPEIKKLHAKTKS</sequence>
<reference evidence="6" key="1">
    <citation type="journal article" date="2023" name="G3 (Bethesda)">
        <title>A reference genome for the long-term kleptoplast-retaining sea slug Elysia crispata morphotype clarki.</title>
        <authorList>
            <person name="Eastman K.E."/>
            <person name="Pendleton A.L."/>
            <person name="Shaikh M.A."/>
            <person name="Suttiyut T."/>
            <person name="Ogas R."/>
            <person name="Tomko P."/>
            <person name="Gavelis G."/>
            <person name="Widhalm J.R."/>
            <person name="Wisecaver J.H."/>
        </authorList>
    </citation>
    <scope>NUCLEOTIDE SEQUENCE</scope>
    <source>
        <strain evidence="6">ECLA1</strain>
    </source>
</reference>
<proteinExistence type="predicted"/>
<evidence type="ECO:0000259" key="5">
    <source>
        <dbReference type="PROSITE" id="PS00028"/>
    </source>
</evidence>
<feature type="compositionally biased region" description="Basic and acidic residues" evidence="4">
    <location>
        <begin position="248"/>
        <end position="260"/>
    </location>
</feature>
<feature type="compositionally biased region" description="Polar residues" evidence="4">
    <location>
        <begin position="23"/>
        <end position="49"/>
    </location>
</feature>
<feature type="compositionally biased region" description="Polar residues" evidence="4">
    <location>
        <begin position="1250"/>
        <end position="1260"/>
    </location>
</feature>